<evidence type="ECO:0000256" key="2">
    <source>
        <dbReference type="ARBA" id="ARBA00012380"/>
    </source>
</evidence>
<reference evidence="12 13" key="1">
    <citation type="submission" date="2018-01" db="EMBL/GenBank/DDBJ databases">
        <title>Metagenomic assembled genomes from two thermal pools in the Uzon Caldera, Kamchatka, Russia.</title>
        <authorList>
            <person name="Wilkins L."/>
            <person name="Ettinger C."/>
        </authorList>
    </citation>
    <scope>NUCLEOTIDE SEQUENCE [LARGE SCALE GENOMIC DNA]</scope>
    <source>
        <strain evidence="12">ZAV-02</strain>
    </source>
</reference>
<dbReference type="EC" id="1.3.1.83" evidence="2"/>
<dbReference type="FunFam" id="3.50.50.60:FF:000083">
    <property type="entry name" value="Geranylgeranyl diphosphate reductase"/>
    <property type="match status" value="1"/>
</dbReference>
<gene>
    <name evidence="12" type="ORF">C0184_05680</name>
</gene>
<dbReference type="GO" id="GO:0102067">
    <property type="term" value="F:geranylgeranyl diphosphate reductase activity"/>
    <property type="evidence" value="ECO:0007669"/>
    <property type="project" value="UniProtKB-EC"/>
</dbReference>
<dbReference type="EMBL" id="PNIQ01000375">
    <property type="protein sequence ID" value="PMP83181.1"/>
    <property type="molecule type" value="Genomic_DNA"/>
</dbReference>
<dbReference type="GO" id="GO:0015995">
    <property type="term" value="P:chlorophyll biosynthetic process"/>
    <property type="evidence" value="ECO:0007669"/>
    <property type="project" value="UniProtKB-KW"/>
</dbReference>
<organism evidence="12 13">
    <name type="scientific">Chloroflexus aggregans</name>
    <dbReference type="NCBI Taxonomy" id="152260"/>
    <lineage>
        <taxon>Bacteria</taxon>
        <taxon>Bacillati</taxon>
        <taxon>Chloroflexota</taxon>
        <taxon>Chloroflexia</taxon>
        <taxon>Chloroflexales</taxon>
        <taxon>Chloroflexineae</taxon>
        <taxon>Chloroflexaceae</taxon>
        <taxon>Chloroflexus</taxon>
    </lineage>
</organism>
<dbReference type="GO" id="GO:0045550">
    <property type="term" value="F:geranylgeranyl reductase activity"/>
    <property type="evidence" value="ECO:0007669"/>
    <property type="project" value="InterPro"/>
</dbReference>
<comment type="catalytic activity">
    <reaction evidence="9">
        <text>phytyl diphosphate + 3 NADP(+) = geranylgeranyl diphosphate + 3 NADPH + 3 H(+)</text>
        <dbReference type="Rhea" id="RHEA:26229"/>
        <dbReference type="ChEBI" id="CHEBI:15378"/>
        <dbReference type="ChEBI" id="CHEBI:57533"/>
        <dbReference type="ChEBI" id="CHEBI:57783"/>
        <dbReference type="ChEBI" id="CHEBI:58349"/>
        <dbReference type="ChEBI" id="CHEBI:75434"/>
        <dbReference type="EC" id="1.3.1.83"/>
    </reaction>
</comment>
<evidence type="ECO:0000256" key="1">
    <source>
        <dbReference type="ARBA" id="ARBA00006632"/>
    </source>
</evidence>
<dbReference type="InterPro" id="IPR010253">
    <property type="entry name" value="BchP_ChlP_pln/prok"/>
</dbReference>
<dbReference type="AlphaFoldDB" id="A0A2J6X7T8"/>
<dbReference type="PRINTS" id="PR00420">
    <property type="entry name" value="RNGMNOXGNASE"/>
</dbReference>
<dbReference type="SUPFAM" id="SSF51905">
    <property type="entry name" value="FAD/NAD(P)-binding domain"/>
    <property type="match status" value="1"/>
</dbReference>
<evidence type="ECO:0000256" key="9">
    <source>
        <dbReference type="ARBA" id="ARBA00047837"/>
    </source>
</evidence>
<dbReference type="Proteomes" id="UP000243376">
    <property type="component" value="Unassembled WGS sequence"/>
</dbReference>
<evidence type="ECO:0000256" key="10">
    <source>
        <dbReference type="ARBA" id="ARBA00067637"/>
    </source>
</evidence>
<dbReference type="InterPro" id="IPR002938">
    <property type="entry name" value="FAD-bd"/>
</dbReference>
<evidence type="ECO:0000256" key="6">
    <source>
        <dbReference type="ARBA" id="ARBA00023171"/>
    </source>
</evidence>
<evidence type="ECO:0000313" key="12">
    <source>
        <dbReference type="EMBL" id="PMP83181.1"/>
    </source>
</evidence>
<evidence type="ECO:0000313" key="13">
    <source>
        <dbReference type="Proteomes" id="UP000243376"/>
    </source>
</evidence>
<dbReference type="NCBIfam" id="TIGR02023">
    <property type="entry name" value="BchP-ChlP"/>
    <property type="match status" value="1"/>
</dbReference>
<dbReference type="Gene3D" id="3.50.50.60">
    <property type="entry name" value="FAD/NAD(P)-binding domain"/>
    <property type="match status" value="1"/>
</dbReference>
<dbReference type="GO" id="GO:0071949">
    <property type="term" value="F:FAD binding"/>
    <property type="evidence" value="ECO:0007669"/>
    <property type="project" value="InterPro"/>
</dbReference>
<evidence type="ECO:0000256" key="5">
    <source>
        <dbReference type="ARBA" id="ARBA00023002"/>
    </source>
</evidence>
<dbReference type="PANTHER" id="PTHR42685:SF4">
    <property type="entry name" value="GERANYLGERANYL DIPHOSPHATE REDUCTASE, CHLOROPLASTIC"/>
    <property type="match status" value="1"/>
</dbReference>
<evidence type="ECO:0000256" key="8">
    <source>
        <dbReference type="ARBA" id="ARBA00033069"/>
    </source>
</evidence>
<comment type="pathway">
    <text evidence="7">Porphyrin-containing compound metabolism.</text>
</comment>
<dbReference type="InterPro" id="IPR036188">
    <property type="entry name" value="FAD/NAD-bd_sf"/>
</dbReference>
<protein>
    <recommendedName>
        <fullName evidence="10">Geranylgeranyl diphosphate reductase</fullName>
        <ecNumber evidence="2">1.3.1.83</ecNumber>
    </recommendedName>
    <alternativeName>
        <fullName evidence="8">Geranylgeranyl reductase</fullName>
    </alternativeName>
</protein>
<keyword evidence="3" id="KW-0602">Photosynthesis</keyword>
<keyword evidence="6" id="KW-0149">Chlorophyll biosynthesis</keyword>
<evidence type="ECO:0000256" key="3">
    <source>
        <dbReference type="ARBA" id="ARBA00022531"/>
    </source>
</evidence>
<evidence type="ECO:0000256" key="4">
    <source>
        <dbReference type="ARBA" id="ARBA00022857"/>
    </source>
</evidence>
<accession>A0A2J6X7T8</accession>
<name>A0A2J6X7T8_9CHLR</name>
<evidence type="ECO:0000259" key="11">
    <source>
        <dbReference type="Pfam" id="PF01494"/>
    </source>
</evidence>
<dbReference type="InterPro" id="IPR050407">
    <property type="entry name" value="Geranylgeranyl_reductase"/>
</dbReference>
<keyword evidence="5" id="KW-0560">Oxidoreductase</keyword>
<dbReference type="GO" id="GO:0015979">
    <property type="term" value="P:photosynthesis"/>
    <property type="evidence" value="ECO:0007669"/>
    <property type="project" value="UniProtKB-KW"/>
</dbReference>
<evidence type="ECO:0000256" key="7">
    <source>
        <dbReference type="ARBA" id="ARBA00023444"/>
    </source>
</evidence>
<sequence length="421" mass="46852">MAPRVLVVGASVGGATAAITLRSFGIETIMIEKELVKAKPCGGAVPPAAFREFDLPTSLIDRKVRQCLIVSPSGQETRVPVAGTVPSEDDYVAMVRREVFDSFLRQRAQERGAELIHAQLIGLRVDRRGVEATYRTPSGHEGSVWADVVIGADGAYSPTAKFLGLPNLPRAVAIQERIKLPPGKMARWEETADLYLGHEVSPDLYAWAFPKRDHIAVGIGAGPGHGSAARQLLNNLKRRLGSALDGGQVILREAHALPMEPRPHLAFDRAMFIGDAAGLVVHTSGEGIYWAMKSGQMAAQTLAEYLDVPSAANLRTYERRWWKRYGTMYRFLRFLQVWGYGNERQMEVFTEMCRNYDVQRLTFDSYMHKQMAPAPWLAQLRMTAEIIASEVRNYARPRTPLREQLGLTVVEKQRQRVAAAD</sequence>
<dbReference type="PANTHER" id="PTHR42685">
    <property type="entry name" value="GERANYLGERANYL DIPHOSPHATE REDUCTASE"/>
    <property type="match status" value="1"/>
</dbReference>
<dbReference type="NCBIfam" id="TIGR02032">
    <property type="entry name" value="GG-red-SF"/>
    <property type="match status" value="1"/>
</dbReference>
<comment type="caution">
    <text evidence="12">The sequence shown here is derived from an EMBL/GenBank/DDBJ whole genome shotgun (WGS) entry which is preliminary data.</text>
</comment>
<dbReference type="InterPro" id="IPR011777">
    <property type="entry name" value="Geranylgeranyl_Rdtase_fam"/>
</dbReference>
<dbReference type="Pfam" id="PF01494">
    <property type="entry name" value="FAD_binding_3"/>
    <property type="match status" value="1"/>
</dbReference>
<comment type="similarity">
    <text evidence="1">Belongs to the geranylgeranyl reductase family. ChlP subfamily.</text>
</comment>
<feature type="domain" description="FAD-binding" evidence="11">
    <location>
        <begin position="5"/>
        <end position="319"/>
    </location>
</feature>
<proteinExistence type="inferred from homology"/>
<keyword evidence="4" id="KW-0521">NADP</keyword>